<accession>A0A0X2NJD0</accession>
<evidence type="ECO:0000313" key="9">
    <source>
        <dbReference type="EMBL" id="CUU64869.1"/>
    </source>
</evidence>
<reference evidence="10 12" key="3">
    <citation type="submission" date="2019-06" db="EMBL/GenBank/DDBJ databases">
        <title>Whole genome shotgun sequence of Corynebacterium variabile NBRC 15286.</title>
        <authorList>
            <person name="Hosoyama A."/>
            <person name="Uohara A."/>
            <person name="Ohji S."/>
            <person name="Ichikawa N."/>
        </authorList>
    </citation>
    <scope>NUCLEOTIDE SEQUENCE [LARGE SCALE GENOMIC DNA]</scope>
    <source>
        <strain evidence="10 12">NBRC 15286</strain>
    </source>
</reference>
<evidence type="ECO:0000256" key="1">
    <source>
        <dbReference type="ARBA" id="ARBA00004651"/>
    </source>
</evidence>
<proteinExistence type="inferred from homology"/>
<evidence type="ECO:0000256" key="2">
    <source>
        <dbReference type="ARBA" id="ARBA00022448"/>
    </source>
</evidence>
<keyword evidence="2 7" id="KW-0813">Transport</keyword>
<keyword evidence="3" id="KW-1003">Cell membrane</keyword>
<evidence type="ECO:0000256" key="5">
    <source>
        <dbReference type="ARBA" id="ARBA00022989"/>
    </source>
</evidence>
<feature type="domain" description="ABC transmembrane type-1" evidence="8">
    <location>
        <begin position="32"/>
        <end position="225"/>
    </location>
</feature>
<dbReference type="Proteomes" id="UP000319986">
    <property type="component" value="Unassembled WGS sequence"/>
</dbReference>
<dbReference type="SUPFAM" id="SSF161098">
    <property type="entry name" value="MetI-like"/>
    <property type="match status" value="1"/>
</dbReference>
<dbReference type="PANTHER" id="PTHR30450">
    <property type="entry name" value="ABC TRANSPORTER PERMEASE"/>
    <property type="match status" value="1"/>
</dbReference>
<name>A0A0X2NJD0_9CORY</name>
<dbReference type="Pfam" id="PF00528">
    <property type="entry name" value="BPD_transp_1"/>
    <property type="match status" value="1"/>
</dbReference>
<dbReference type="EMBL" id="BJNT01000016">
    <property type="protein sequence ID" value="GEC86811.1"/>
    <property type="molecule type" value="Genomic_DNA"/>
</dbReference>
<reference evidence="11" key="1">
    <citation type="submission" date="2015-11" db="EMBL/GenBank/DDBJ databases">
        <authorList>
            <person name="Dugat-Bony E."/>
        </authorList>
    </citation>
    <scope>NUCLEOTIDE SEQUENCE [LARGE SCALE GENOMIC DNA]</scope>
    <source>
        <strain evidence="11">Mu292</strain>
    </source>
</reference>
<comment type="subcellular location">
    <subcellularLocation>
        <location evidence="1 7">Cell membrane</location>
        <topology evidence="1 7">Multi-pass membrane protein</topology>
    </subcellularLocation>
</comment>
<feature type="transmembrane region" description="Helical" evidence="7">
    <location>
        <begin position="72"/>
        <end position="94"/>
    </location>
</feature>
<dbReference type="OrthoDB" id="9793490at2"/>
<evidence type="ECO:0000313" key="10">
    <source>
        <dbReference type="EMBL" id="GEC86811.1"/>
    </source>
</evidence>
<feature type="transmembrane region" description="Helical" evidence="7">
    <location>
        <begin position="38"/>
        <end position="60"/>
    </location>
</feature>
<dbReference type="PANTHER" id="PTHR30450:SF14">
    <property type="entry name" value="TRANSPORTER, PERMEASE PROTEIN, PUTATIVE-RELATED"/>
    <property type="match status" value="1"/>
</dbReference>
<dbReference type="GO" id="GO:0048473">
    <property type="term" value="P:D-methionine transmembrane transport"/>
    <property type="evidence" value="ECO:0007669"/>
    <property type="project" value="TreeGrafter"/>
</dbReference>
<dbReference type="Gene3D" id="1.10.3720.10">
    <property type="entry name" value="MetI-like"/>
    <property type="match status" value="1"/>
</dbReference>
<sequence length="236" mass="25143">MSSTDTLSTLDTLVLAKDTDWDYLSPIFQDAIGETLYMALWGLVGGGLAGLVIGVLLYTTRKGGVLANRPTFWILNVLVNIVRPVPFIILLTALGPLTKVVVGSILGLNAATFAIIIAAAFGAARIVEQNLVSIDPGVIEAARAMGASPLRIIFTVIIPEALGPLILGATFMFIAIVDMSAMAGYVGAGGLGDFAIQYGYRAFDNNVTYVTLVVIIVIVQIAQLFGNWLARRIMRR</sequence>
<feature type="transmembrane region" description="Helical" evidence="7">
    <location>
        <begin position="207"/>
        <end position="230"/>
    </location>
</feature>
<dbReference type="InterPro" id="IPR051322">
    <property type="entry name" value="AA_ABC_Transporter_Permease"/>
</dbReference>
<keyword evidence="11" id="KW-1185">Reference proteome</keyword>
<dbReference type="CDD" id="cd06261">
    <property type="entry name" value="TM_PBP2"/>
    <property type="match status" value="1"/>
</dbReference>
<reference evidence="9" key="2">
    <citation type="submission" date="2015-11" db="EMBL/GenBank/DDBJ databases">
        <authorList>
            <person name="Zhang Y."/>
            <person name="Guo Z."/>
        </authorList>
    </citation>
    <scope>NUCLEOTIDE SEQUENCE [LARGE SCALE GENOMIC DNA]</scope>
    <source>
        <strain evidence="9">Mu292</strain>
    </source>
</reference>
<dbReference type="AlphaFoldDB" id="A0A0X2NJD0"/>
<feature type="transmembrane region" description="Helical" evidence="7">
    <location>
        <begin position="152"/>
        <end position="177"/>
    </location>
</feature>
<dbReference type="GO" id="GO:0005886">
    <property type="term" value="C:plasma membrane"/>
    <property type="evidence" value="ECO:0007669"/>
    <property type="project" value="UniProtKB-SubCell"/>
</dbReference>
<dbReference type="InterPro" id="IPR035906">
    <property type="entry name" value="MetI-like_sf"/>
</dbReference>
<protein>
    <submittedName>
        <fullName evidence="10">ABC transporter permease</fullName>
    </submittedName>
    <submittedName>
        <fullName evidence="9">ABC-type metal ion transport system, permease component</fullName>
    </submittedName>
</protein>
<feature type="transmembrane region" description="Helical" evidence="7">
    <location>
        <begin position="100"/>
        <end position="124"/>
    </location>
</feature>
<dbReference type="OMA" id="TFWSAIF"/>
<comment type="similarity">
    <text evidence="7">Belongs to the binding-protein-dependent transport system permease family.</text>
</comment>
<keyword evidence="6 7" id="KW-0472">Membrane</keyword>
<gene>
    <name evidence="10" type="ORF">CVA01_21250</name>
    <name evidence="9" type="ORF">CVAR292_00174</name>
</gene>
<evidence type="ECO:0000256" key="4">
    <source>
        <dbReference type="ARBA" id="ARBA00022692"/>
    </source>
</evidence>
<evidence type="ECO:0000256" key="6">
    <source>
        <dbReference type="ARBA" id="ARBA00023136"/>
    </source>
</evidence>
<evidence type="ECO:0000313" key="11">
    <source>
        <dbReference type="Proteomes" id="UP000182498"/>
    </source>
</evidence>
<organism evidence="9 11">
    <name type="scientific">Corynebacterium variabile</name>
    <dbReference type="NCBI Taxonomy" id="1727"/>
    <lineage>
        <taxon>Bacteria</taxon>
        <taxon>Bacillati</taxon>
        <taxon>Actinomycetota</taxon>
        <taxon>Actinomycetes</taxon>
        <taxon>Mycobacteriales</taxon>
        <taxon>Corynebacteriaceae</taxon>
        <taxon>Corynebacterium</taxon>
    </lineage>
</organism>
<evidence type="ECO:0000259" key="8">
    <source>
        <dbReference type="PROSITE" id="PS50928"/>
    </source>
</evidence>
<keyword evidence="4 7" id="KW-0812">Transmembrane</keyword>
<dbReference type="GeneID" id="82888244"/>
<evidence type="ECO:0000256" key="3">
    <source>
        <dbReference type="ARBA" id="ARBA00022475"/>
    </source>
</evidence>
<keyword evidence="5 7" id="KW-1133">Transmembrane helix</keyword>
<dbReference type="PROSITE" id="PS50928">
    <property type="entry name" value="ABC_TM1"/>
    <property type="match status" value="1"/>
</dbReference>
<evidence type="ECO:0000313" key="12">
    <source>
        <dbReference type="Proteomes" id="UP000319986"/>
    </source>
</evidence>
<dbReference type="Proteomes" id="UP000182498">
    <property type="component" value="Unassembled WGS sequence"/>
</dbReference>
<dbReference type="InterPro" id="IPR000515">
    <property type="entry name" value="MetI-like"/>
</dbReference>
<dbReference type="EMBL" id="FAUH01000001">
    <property type="protein sequence ID" value="CUU64869.1"/>
    <property type="molecule type" value="Genomic_DNA"/>
</dbReference>
<dbReference type="RefSeq" id="WP_014010779.1">
    <property type="nucleotide sequence ID" value="NZ_BJNT01000016.1"/>
</dbReference>
<evidence type="ECO:0000256" key="7">
    <source>
        <dbReference type="RuleBase" id="RU363032"/>
    </source>
</evidence>